<sequence>MRQFTILAAYVQCVHDYVSAHTGLLEVTSKIEGNMGTVCVQHTLSNVPFKVFTVVAADYNRVDVRFLDHNFRNALDNIEDYLPVKPLSFPPSRANNVVTNLNERNVAMHKKVRQLKMLMEMQEEIEKELKEDFGMLPKDALKWYDELGGESNV</sequence>
<protein>
    <submittedName>
        <fullName evidence="1">Uncharacterized protein</fullName>
    </submittedName>
</protein>
<dbReference type="EMBL" id="KX552041">
    <property type="protein sequence ID" value="AOQ27141.1"/>
    <property type="molecule type" value="Genomic_DNA"/>
</dbReference>
<gene>
    <name evidence="1" type="ORF">ESCO13_00023</name>
</gene>
<reference evidence="1" key="1">
    <citation type="submission" date="2017-02" db="EMBL/GenBank/DDBJ databases">
        <title>Complete genome sequence of two Escherichia coli phages, vB_EcoM_ ESCO5 and vB_EcoM_ESCO13, which are related to phAPEC8.</title>
        <authorList>
            <person name="Trotereau A."/>
            <person name="Gonnet M."/>
            <person name="Viardot A."/>
            <person name="Lalmanach A.-C."/>
            <person name="Guabiraba R."/>
            <person name="Chanteloup N."/>
            <person name="Schouler C."/>
        </authorList>
    </citation>
    <scope>NUCLEOTIDE SEQUENCE [LARGE SCALE GENOMIC DNA]</scope>
</reference>
<name>A0A1D7XF28_9CAUD</name>
<evidence type="ECO:0000313" key="2">
    <source>
        <dbReference type="Proteomes" id="UP000225358"/>
    </source>
</evidence>
<organism evidence="1 2">
    <name type="scientific">Escherichia phage ESCO13</name>
    <dbReference type="NCBI Taxonomy" id="1881104"/>
    <lineage>
        <taxon>Viruses</taxon>
        <taxon>Duplodnaviria</taxon>
        <taxon>Heunggongvirae</taxon>
        <taxon>Uroviricota</taxon>
        <taxon>Caudoviricetes</taxon>
        <taxon>Stephanstirmvirinae</taxon>
        <taxon>Phapecoctavirus</taxon>
        <taxon>Phapecoctavirus ESCO13</taxon>
    </lineage>
</organism>
<keyword evidence="2" id="KW-1185">Reference proteome</keyword>
<proteinExistence type="predicted"/>
<accession>A0A1D7XF28</accession>
<dbReference type="Proteomes" id="UP000225358">
    <property type="component" value="Segment"/>
</dbReference>
<evidence type="ECO:0000313" key="1">
    <source>
        <dbReference type="EMBL" id="AOQ27141.1"/>
    </source>
</evidence>